<evidence type="ECO:0000313" key="24">
    <source>
        <dbReference type="Proteomes" id="UP001237642"/>
    </source>
</evidence>
<comment type="subcellular location">
    <subcellularLocation>
        <location evidence="1">Cell membrane</location>
        <topology evidence="1">Single-pass type I membrane protein</topology>
    </subcellularLocation>
</comment>
<keyword evidence="24" id="KW-1185">Reference proteome</keyword>
<keyword evidence="5 18" id="KW-0732">Signal</keyword>
<keyword evidence="6 13" id="KW-0547">Nucleotide-binding</keyword>
<dbReference type="SUPFAM" id="SSF56112">
    <property type="entry name" value="Protein kinase-like (PK-like)"/>
    <property type="match status" value="1"/>
</dbReference>
<dbReference type="CDD" id="cd14066">
    <property type="entry name" value="STKc_IRAK"/>
    <property type="match status" value="1"/>
</dbReference>
<dbReference type="FunFam" id="2.90.10.10:FF:000005">
    <property type="entry name" value="G-type lectin S-receptor-like serine/threonine-protein kinase"/>
    <property type="match status" value="1"/>
</dbReference>
<dbReference type="PROSITE" id="PS51257">
    <property type="entry name" value="PROKAR_LIPOPROTEIN"/>
    <property type="match status" value="1"/>
</dbReference>
<comment type="catalytic activity">
    <reaction evidence="12 13">
        <text>L-seryl-[protein] + ATP = O-phospho-L-seryl-[protein] + ADP + H(+)</text>
        <dbReference type="Rhea" id="RHEA:17989"/>
        <dbReference type="Rhea" id="RHEA-COMP:9863"/>
        <dbReference type="Rhea" id="RHEA-COMP:11604"/>
        <dbReference type="ChEBI" id="CHEBI:15378"/>
        <dbReference type="ChEBI" id="CHEBI:29999"/>
        <dbReference type="ChEBI" id="CHEBI:30616"/>
        <dbReference type="ChEBI" id="CHEBI:83421"/>
        <dbReference type="ChEBI" id="CHEBI:456216"/>
        <dbReference type="EC" id="2.7.11.1"/>
    </reaction>
</comment>
<keyword evidence="4 13" id="KW-0808">Transferase</keyword>
<dbReference type="CDD" id="cd00054">
    <property type="entry name" value="EGF_CA"/>
    <property type="match status" value="1"/>
</dbReference>
<evidence type="ECO:0000259" key="19">
    <source>
        <dbReference type="PROSITE" id="PS50011"/>
    </source>
</evidence>
<protein>
    <recommendedName>
        <fullName evidence="13">Receptor-like serine/threonine-protein kinase</fullName>
        <ecNumber evidence="13">2.7.11.1</ecNumber>
    </recommendedName>
</protein>
<dbReference type="GO" id="GO:0005886">
    <property type="term" value="C:plasma membrane"/>
    <property type="evidence" value="ECO:0007669"/>
    <property type="project" value="UniProtKB-SubCell"/>
</dbReference>
<dbReference type="InterPro" id="IPR001245">
    <property type="entry name" value="Ser-Thr/Tyr_kinase_cat_dom"/>
</dbReference>
<evidence type="ECO:0000259" key="21">
    <source>
        <dbReference type="PROSITE" id="PS50927"/>
    </source>
</evidence>
<dbReference type="Gene3D" id="3.30.200.20">
    <property type="entry name" value="Phosphorylase Kinase, domain 1"/>
    <property type="match status" value="1"/>
</dbReference>
<feature type="chain" id="PRO_5042238312" description="Receptor-like serine/threonine-protein kinase" evidence="18">
    <location>
        <begin position="23"/>
        <end position="863"/>
    </location>
</feature>
<evidence type="ECO:0000256" key="2">
    <source>
        <dbReference type="ARBA" id="ARBA00022475"/>
    </source>
</evidence>
<dbReference type="GO" id="GO:0005524">
    <property type="term" value="F:ATP binding"/>
    <property type="evidence" value="ECO:0007669"/>
    <property type="project" value="UniProtKB-UniRule"/>
</dbReference>
<keyword evidence="17" id="KW-1133">Transmembrane helix</keyword>
<evidence type="ECO:0000256" key="13">
    <source>
        <dbReference type="PIRNR" id="PIRNR000641"/>
    </source>
</evidence>
<feature type="domain" description="Apple" evidence="22">
    <location>
        <begin position="349"/>
        <end position="431"/>
    </location>
</feature>
<evidence type="ECO:0000256" key="17">
    <source>
        <dbReference type="SAM" id="Phobius"/>
    </source>
</evidence>
<dbReference type="InterPro" id="IPR000742">
    <property type="entry name" value="EGF"/>
</dbReference>
<dbReference type="SMART" id="SM00108">
    <property type="entry name" value="B_lectin"/>
    <property type="match status" value="1"/>
</dbReference>
<evidence type="ECO:0000256" key="16">
    <source>
        <dbReference type="SAM" id="MobiDB-lite"/>
    </source>
</evidence>
<dbReference type="Gene3D" id="2.90.10.10">
    <property type="entry name" value="Bulb-type lectin domain"/>
    <property type="match status" value="1"/>
</dbReference>
<dbReference type="PIRSF" id="PIRSF000641">
    <property type="entry name" value="SRK"/>
    <property type="match status" value="1"/>
</dbReference>
<feature type="domain" description="Bulb-type lectin" evidence="21">
    <location>
        <begin position="23"/>
        <end position="151"/>
    </location>
</feature>
<dbReference type="CDD" id="cd01098">
    <property type="entry name" value="PAN_AP_plant"/>
    <property type="match status" value="1"/>
</dbReference>
<dbReference type="FunFam" id="1.10.510.10:FF:000060">
    <property type="entry name" value="G-type lectin S-receptor-like serine/threonine-protein kinase"/>
    <property type="match status" value="1"/>
</dbReference>
<keyword evidence="7 13" id="KW-0418">Kinase</keyword>
<keyword evidence="17" id="KW-0472">Membrane</keyword>
<dbReference type="PROSITE" id="PS00107">
    <property type="entry name" value="PROTEIN_KINASE_ATP"/>
    <property type="match status" value="1"/>
</dbReference>
<evidence type="ECO:0000256" key="14">
    <source>
        <dbReference type="PROSITE-ProRule" id="PRU00076"/>
    </source>
</evidence>
<dbReference type="Pfam" id="PF07714">
    <property type="entry name" value="PK_Tyr_Ser-Thr"/>
    <property type="match status" value="1"/>
</dbReference>
<dbReference type="InterPro" id="IPR036426">
    <property type="entry name" value="Bulb-type_lectin_dom_sf"/>
</dbReference>
<dbReference type="InterPro" id="IPR011009">
    <property type="entry name" value="Kinase-like_dom_sf"/>
</dbReference>
<reference evidence="23" key="1">
    <citation type="submission" date="2023-02" db="EMBL/GenBank/DDBJ databases">
        <title>Genome of toxic invasive species Heracleum sosnowskyi carries increased number of genes despite the absence of recent whole-genome duplications.</title>
        <authorList>
            <person name="Schelkunov M."/>
            <person name="Shtratnikova V."/>
            <person name="Makarenko M."/>
            <person name="Klepikova A."/>
            <person name="Omelchenko D."/>
            <person name="Novikova G."/>
            <person name="Obukhova E."/>
            <person name="Bogdanov V."/>
            <person name="Penin A."/>
            <person name="Logacheva M."/>
        </authorList>
    </citation>
    <scope>NUCLEOTIDE SEQUENCE</scope>
    <source>
        <strain evidence="23">Hsosn_3</strain>
        <tissue evidence="23">Leaf</tissue>
    </source>
</reference>
<evidence type="ECO:0000256" key="11">
    <source>
        <dbReference type="ARBA" id="ARBA00047899"/>
    </source>
</evidence>
<dbReference type="InterPro" id="IPR003609">
    <property type="entry name" value="Pan_app"/>
</dbReference>
<keyword evidence="3 13" id="KW-0723">Serine/threonine-protein kinase</keyword>
<comment type="caution">
    <text evidence="23">The sequence shown here is derived from an EMBL/GenBank/DDBJ whole genome shotgun (WGS) entry which is preliminary data.</text>
</comment>
<evidence type="ECO:0000256" key="5">
    <source>
        <dbReference type="ARBA" id="ARBA00022729"/>
    </source>
</evidence>
<dbReference type="InterPro" id="IPR008271">
    <property type="entry name" value="Ser/Thr_kinase_AS"/>
</dbReference>
<dbReference type="PROSITE" id="PS00108">
    <property type="entry name" value="PROTEIN_KINASE_ST"/>
    <property type="match status" value="1"/>
</dbReference>
<evidence type="ECO:0000259" key="22">
    <source>
        <dbReference type="PROSITE" id="PS50948"/>
    </source>
</evidence>
<evidence type="ECO:0000256" key="6">
    <source>
        <dbReference type="ARBA" id="ARBA00022741"/>
    </source>
</evidence>
<dbReference type="Proteomes" id="UP001237642">
    <property type="component" value="Unassembled WGS sequence"/>
</dbReference>
<sequence length="863" mass="96311">MLSPKKCLSIFFILLLLQSCLSTSIITSDEPLNDGDVLVSATENFVLGFFSPSNSTSRRYVGIWYNKISVRTVVWVANRDNPVSSTSGVLSLDNTGNLVLVDSRKPDVVIWSTHVSNSSSIVLSNFTAELLDSGNFVVYEDDSKNGFVWQSFDFPTDTQLPEMIIGVNRRSGQKRFLTSWKSPDDPGTGSYSLMIDVNGSRPQLFLYRDGIPFWRAGHWNGVRYSGIPEMNTSNSIFKVKYVDNPEEVSLWFSLRNTSIFLRQVLIESPRAIERQTWQEDVHKWGVFYTAPKDECDSYSHCGAFGDCNSLSAGAYECKCLPGFEPKSLREWNLRDGSQGCVPKRKGRMCRDGEGFVKLAEVKLPDTTKTRLDMNLDDKACADLCLKNCSCTGYASANTSGGSFSGCITWYNELIDLREYPSGGQDFYLRVDAVELENWKAGASAPKTIPDKDSKKSKNIKVLVLVPLNVAFAVLLTVTYWFLMKKKTGKAPRKQENISSFSSNINDHGISVHGSTTGEEGNDIGTSTIDVKIYSLSTIVAATENFSLAHKVGEGGFGSVYKGKLHNGQDIAVKRLSSTSGQGMKEFRNEVTLIAKLQHRNLVRLFGYCTQNEEKMLIYEYLPNKGLDCFLFDREKNGMLDWEKRFDIILGIARGMVYLHHDSRLRIIHRDLKASNILLDAHLNPKISDFGMARISGSDQIEEQTKRVVGTYGYMSPEYAMQGHFSIKSDVFSFGVLLLEIITGRKNSSYCTEDSVNLIGHVWELWRESNVLEVVDQSLGESRHHDPRILRCIHIGLLCVQESAAARPSMSEVVFMLSNETSLPQPGQAAFIFRTSDRGPTSTSSTSVGGNPTNELTISRIEGR</sequence>
<keyword evidence="2" id="KW-1003">Cell membrane</keyword>
<evidence type="ECO:0000256" key="3">
    <source>
        <dbReference type="ARBA" id="ARBA00022527"/>
    </source>
</evidence>
<evidence type="ECO:0000313" key="23">
    <source>
        <dbReference type="EMBL" id="KAK1364903.1"/>
    </source>
</evidence>
<feature type="compositionally biased region" description="Polar residues" evidence="16">
    <location>
        <begin position="847"/>
        <end position="856"/>
    </location>
</feature>
<evidence type="ECO:0000256" key="10">
    <source>
        <dbReference type="ARBA" id="ARBA00023180"/>
    </source>
</evidence>
<evidence type="ECO:0000256" key="1">
    <source>
        <dbReference type="ARBA" id="ARBA00004251"/>
    </source>
</evidence>
<evidence type="ECO:0000256" key="18">
    <source>
        <dbReference type="SAM" id="SignalP"/>
    </source>
</evidence>
<evidence type="ECO:0000256" key="4">
    <source>
        <dbReference type="ARBA" id="ARBA00022679"/>
    </source>
</evidence>
<accession>A0AAD8HEW6</accession>
<dbReference type="Pfam" id="PF08276">
    <property type="entry name" value="PAN_2"/>
    <property type="match status" value="1"/>
</dbReference>
<dbReference type="InterPro" id="IPR000719">
    <property type="entry name" value="Prot_kinase_dom"/>
</dbReference>
<feature type="domain" description="EGF-like" evidence="20">
    <location>
        <begin position="291"/>
        <end position="329"/>
    </location>
</feature>
<evidence type="ECO:0000256" key="8">
    <source>
        <dbReference type="ARBA" id="ARBA00022840"/>
    </source>
</evidence>
<evidence type="ECO:0000256" key="15">
    <source>
        <dbReference type="PROSITE-ProRule" id="PRU10141"/>
    </source>
</evidence>
<name>A0AAD8HEW6_9APIA</name>
<keyword evidence="10" id="KW-0325">Glycoprotein</keyword>
<evidence type="ECO:0000259" key="20">
    <source>
        <dbReference type="PROSITE" id="PS50026"/>
    </source>
</evidence>
<comment type="similarity">
    <text evidence="13">Belongs to the protein kinase superfamily. Ser/Thr protein kinase family.</text>
</comment>
<dbReference type="GO" id="GO:0048544">
    <property type="term" value="P:recognition of pollen"/>
    <property type="evidence" value="ECO:0007669"/>
    <property type="project" value="InterPro"/>
</dbReference>
<feature type="signal peptide" evidence="18">
    <location>
        <begin position="1"/>
        <end position="22"/>
    </location>
</feature>
<feature type="domain" description="Protein kinase" evidence="19">
    <location>
        <begin position="545"/>
        <end position="822"/>
    </location>
</feature>
<dbReference type="PROSITE" id="PS50026">
    <property type="entry name" value="EGF_3"/>
    <property type="match status" value="1"/>
</dbReference>
<reference evidence="23" key="2">
    <citation type="submission" date="2023-05" db="EMBL/GenBank/DDBJ databases">
        <authorList>
            <person name="Schelkunov M.I."/>
        </authorList>
    </citation>
    <scope>NUCLEOTIDE SEQUENCE</scope>
    <source>
        <strain evidence="23">Hsosn_3</strain>
        <tissue evidence="23">Leaf</tissue>
    </source>
</reference>
<keyword evidence="17" id="KW-0812">Transmembrane</keyword>
<feature type="region of interest" description="Disordered" evidence="16">
    <location>
        <begin position="834"/>
        <end position="863"/>
    </location>
</feature>
<dbReference type="Pfam" id="PF01453">
    <property type="entry name" value="B_lectin"/>
    <property type="match status" value="1"/>
</dbReference>
<feature type="transmembrane region" description="Helical" evidence="17">
    <location>
        <begin position="461"/>
        <end position="482"/>
    </location>
</feature>
<evidence type="ECO:0000256" key="7">
    <source>
        <dbReference type="ARBA" id="ARBA00022777"/>
    </source>
</evidence>
<dbReference type="Pfam" id="PF00954">
    <property type="entry name" value="S_locus_glycop"/>
    <property type="match status" value="1"/>
</dbReference>
<evidence type="ECO:0000256" key="12">
    <source>
        <dbReference type="ARBA" id="ARBA00048679"/>
    </source>
</evidence>
<evidence type="ECO:0000256" key="9">
    <source>
        <dbReference type="ARBA" id="ARBA00023157"/>
    </source>
</evidence>
<dbReference type="Gene3D" id="1.10.510.10">
    <property type="entry name" value="Transferase(Phosphotransferase) domain 1"/>
    <property type="match status" value="1"/>
</dbReference>
<dbReference type="PANTHER" id="PTHR27002">
    <property type="entry name" value="RECEPTOR-LIKE SERINE/THREONINE-PROTEIN KINASE SD1-8"/>
    <property type="match status" value="1"/>
</dbReference>
<keyword evidence="23" id="KW-0675">Receptor</keyword>
<proteinExistence type="inferred from homology"/>
<gene>
    <name evidence="23" type="ORF">POM88_040464</name>
</gene>
<dbReference type="AlphaFoldDB" id="A0AAD8HEW6"/>
<feature type="binding site" evidence="15">
    <location>
        <position position="573"/>
    </location>
    <ligand>
        <name>ATP</name>
        <dbReference type="ChEBI" id="CHEBI:30616"/>
    </ligand>
</feature>
<dbReference type="PANTHER" id="PTHR27002:SF1095">
    <property type="entry name" value="G-TYPE LECTIN S-RECEPTOR-LIKE SERINE_THREONINE-PROTEIN KINASE RKS1"/>
    <property type="match status" value="1"/>
</dbReference>
<organism evidence="23 24">
    <name type="scientific">Heracleum sosnowskyi</name>
    <dbReference type="NCBI Taxonomy" id="360622"/>
    <lineage>
        <taxon>Eukaryota</taxon>
        <taxon>Viridiplantae</taxon>
        <taxon>Streptophyta</taxon>
        <taxon>Embryophyta</taxon>
        <taxon>Tracheophyta</taxon>
        <taxon>Spermatophyta</taxon>
        <taxon>Magnoliopsida</taxon>
        <taxon>eudicotyledons</taxon>
        <taxon>Gunneridae</taxon>
        <taxon>Pentapetalae</taxon>
        <taxon>asterids</taxon>
        <taxon>campanulids</taxon>
        <taxon>Apiales</taxon>
        <taxon>Apiaceae</taxon>
        <taxon>Apioideae</taxon>
        <taxon>apioid superclade</taxon>
        <taxon>Tordylieae</taxon>
        <taxon>Tordyliinae</taxon>
        <taxon>Heracleum</taxon>
    </lineage>
</organism>
<dbReference type="EMBL" id="JAUIZM010000009">
    <property type="protein sequence ID" value="KAK1364903.1"/>
    <property type="molecule type" value="Genomic_DNA"/>
</dbReference>
<dbReference type="SMART" id="SM00473">
    <property type="entry name" value="PAN_AP"/>
    <property type="match status" value="1"/>
</dbReference>
<keyword evidence="9" id="KW-1015">Disulfide bond</keyword>
<dbReference type="FunFam" id="3.30.200.20:FF:000195">
    <property type="entry name" value="G-type lectin S-receptor-like serine/threonine-protein kinase"/>
    <property type="match status" value="1"/>
</dbReference>
<comment type="catalytic activity">
    <reaction evidence="11 13">
        <text>L-threonyl-[protein] + ATP = O-phospho-L-threonyl-[protein] + ADP + H(+)</text>
        <dbReference type="Rhea" id="RHEA:46608"/>
        <dbReference type="Rhea" id="RHEA-COMP:11060"/>
        <dbReference type="Rhea" id="RHEA-COMP:11605"/>
        <dbReference type="ChEBI" id="CHEBI:15378"/>
        <dbReference type="ChEBI" id="CHEBI:30013"/>
        <dbReference type="ChEBI" id="CHEBI:30616"/>
        <dbReference type="ChEBI" id="CHEBI:61977"/>
        <dbReference type="ChEBI" id="CHEBI:456216"/>
        <dbReference type="EC" id="2.7.11.1"/>
    </reaction>
</comment>
<dbReference type="CDD" id="cd00028">
    <property type="entry name" value="B_lectin"/>
    <property type="match status" value="1"/>
</dbReference>
<comment type="caution">
    <text evidence="14">Lacks conserved residue(s) required for the propagation of feature annotation.</text>
</comment>
<dbReference type="InterPro" id="IPR017441">
    <property type="entry name" value="Protein_kinase_ATP_BS"/>
</dbReference>
<keyword evidence="14" id="KW-0245">EGF-like domain</keyword>
<dbReference type="PROSITE" id="PS50948">
    <property type="entry name" value="PAN"/>
    <property type="match status" value="1"/>
</dbReference>
<dbReference type="PROSITE" id="PS50927">
    <property type="entry name" value="BULB_LECTIN"/>
    <property type="match status" value="1"/>
</dbReference>
<dbReference type="PROSITE" id="PS50011">
    <property type="entry name" value="PROTEIN_KINASE_DOM"/>
    <property type="match status" value="1"/>
</dbReference>
<dbReference type="SUPFAM" id="SSF51110">
    <property type="entry name" value="alpha-D-mannose-specific plant lectins"/>
    <property type="match status" value="1"/>
</dbReference>
<dbReference type="InterPro" id="IPR001480">
    <property type="entry name" value="Bulb-type_lectin_dom"/>
</dbReference>
<dbReference type="InterPro" id="IPR000858">
    <property type="entry name" value="S_locus_glycoprot_dom"/>
</dbReference>
<dbReference type="GO" id="GO:0004674">
    <property type="term" value="F:protein serine/threonine kinase activity"/>
    <property type="evidence" value="ECO:0007669"/>
    <property type="project" value="UniProtKB-KW"/>
</dbReference>
<dbReference type="InterPro" id="IPR024171">
    <property type="entry name" value="SRK-like_kinase"/>
</dbReference>
<keyword evidence="8 13" id="KW-0067">ATP-binding</keyword>
<dbReference type="EC" id="2.7.11.1" evidence="13"/>
<dbReference type="SMART" id="SM00220">
    <property type="entry name" value="S_TKc"/>
    <property type="match status" value="1"/>
</dbReference>